<sequence length="401" mass="42876">METSQAFKTLLLYRIGATLSYQIMMVAVGWHLYEITNSVISLGLVGLAELVPYFILALYAGHAVDHHSRKLIAAIACLLHIAVGLFLTTIALDWLTPPVPLIYTAVAFLGLARALLRPSYQAIFGQIIPRNQMTRYTAYASSAFQICVVAGPGLGGLMIGFAGLEWTYALAALSGAVGLYGITFIRITHEKPEGLSTNFLKSFLEGFHYVRKHEFIIGIMVLDMFAVLFGGAVSILPAFVKEVLNAGPETLGILRAAPAAGAVITGIYLARRPLLEDSGKHLFLSVGGFGLAIIAFGLSNNLWLCALFLFISGCCDSVSVVIRGSIMQLTTPDQMRGRISAINGIFIGSSNELGALESGIAASLMGLVPSIVFGGAATIAVVLLTYRLAPHLRKLNLKDLT</sequence>
<evidence type="ECO:0000256" key="2">
    <source>
        <dbReference type="ARBA" id="ARBA00022448"/>
    </source>
</evidence>
<feature type="transmembrane region" description="Helical" evidence="7">
    <location>
        <begin position="98"/>
        <end position="116"/>
    </location>
</feature>
<feature type="transmembrane region" description="Helical" evidence="7">
    <location>
        <begin position="215"/>
        <end position="240"/>
    </location>
</feature>
<evidence type="ECO:0000256" key="3">
    <source>
        <dbReference type="ARBA" id="ARBA00022475"/>
    </source>
</evidence>
<keyword evidence="6 7" id="KW-0472">Membrane</keyword>
<feature type="transmembrane region" description="Helical" evidence="7">
    <location>
        <begin position="12"/>
        <end position="33"/>
    </location>
</feature>
<dbReference type="PANTHER" id="PTHR23513">
    <property type="entry name" value="INTEGRAL MEMBRANE EFFLUX PROTEIN-RELATED"/>
    <property type="match status" value="1"/>
</dbReference>
<feature type="transmembrane region" description="Helical" evidence="7">
    <location>
        <begin position="136"/>
        <end position="160"/>
    </location>
</feature>
<proteinExistence type="predicted"/>
<gene>
    <name evidence="9" type="ORF">CBI30_04055</name>
</gene>
<dbReference type="InterPro" id="IPR020846">
    <property type="entry name" value="MFS_dom"/>
</dbReference>
<reference evidence="9 10" key="1">
    <citation type="submission" date="2017-05" db="EMBL/GenBank/DDBJ databases">
        <title>Polynucleobacter sp. MWH-K35W1 isolated from the permanently anoxic monimolimnion of a meromictic lake.</title>
        <authorList>
            <person name="Hahn M.W."/>
        </authorList>
    </citation>
    <scope>NUCLEOTIDE SEQUENCE [LARGE SCALE GENOMIC DNA]</scope>
    <source>
        <strain evidence="9 10">MWH-K35W1</strain>
    </source>
</reference>
<comment type="subcellular location">
    <subcellularLocation>
        <location evidence="1">Cell membrane</location>
        <topology evidence="1">Multi-pass membrane protein</topology>
    </subcellularLocation>
</comment>
<dbReference type="SUPFAM" id="SSF103473">
    <property type="entry name" value="MFS general substrate transporter"/>
    <property type="match status" value="1"/>
</dbReference>
<comment type="caution">
    <text evidence="9">The sequence shown here is derived from an EMBL/GenBank/DDBJ whole genome shotgun (WGS) entry which is preliminary data.</text>
</comment>
<dbReference type="PROSITE" id="PS50850">
    <property type="entry name" value="MFS"/>
    <property type="match status" value="1"/>
</dbReference>
<feature type="transmembrane region" description="Helical" evidence="7">
    <location>
        <begin position="282"/>
        <end position="311"/>
    </location>
</feature>
<organism evidence="9 10">
    <name type="scientific">Polynucleobacter aenigmaticus</name>
    <dbReference type="NCBI Taxonomy" id="1743164"/>
    <lineage>
        <taxon>Bacteria</taxon>
        <taxon>Pseudomonadati</taxon>
        <taxon>Pseudomonadota</taxon>
        <taxon>Betaproteobacteria</taxon>
        <taxon>Burkholderiales</taxon>
        <taxon>Burkholderiaceae</taxon>
        <taxon>Polynucleobacter</taxon>
    </lineage>
</organism>
<keyword evidence="3" id="KW-1003">Cell membrane</keyword>
<dbReference type="Proteomes" id="UP000198104">
    <property type="component" value="Unassembled WGS sequence"/>
</dbReference>
<evidence type="ECO:0000259" key="8">
    <source>
        <dbReference type="PROSITE" id="PS50850"/>
    </source>
</evidence>
<dbReference type="InterPro" id="IPR010290">
    <property type="entry name" value="TM_effector"/>
</dbReference>
<dbReference type="AlphaFoldDB" id="A0A254PZQ8"/>
<evidence type="ECO:0000256" key="1">
    <source>
        <dbReference type="ARBA" id="ARBA00004651"/>
    </source>
</evidence>
<evidence type="ECO:0000256" key="6">
    <source>
        <dbReference type="ARBA" id="ARBA00023136"/>
    </source>
</evidence>
<feature type="transmembrane region" description="Helical" evidence="7">
    <location>
        <begin position="39"/>
        <end position="59"/>
    </location>
</feature>
<feature type="transmembrane region" description="Helical" evidence="7">
    <location>
        <begin position="166"/>
        <end position="185"/>
    </location>
</feature>
<dbReference type="Pfam" id="PF05977">
    <property type="entry name" value="MFS_3"/>
    <property type="match status" value="1"/>
</dbReference>
<dbReference type="EMBL" id="NGUO01000006">
    <property type="protein sequence ID" value="OWS72015.1"/>
    <property type="molecule type" value="Genomic_DNA"/>
</dbReference>
<evidence type="ECO:0000313" key="10">
    <source>
        <dbReference type="Proteomes" id="UP000198104"/>
    </source>
</evidence>
<dbReference type="CDD" id="cd06173">
    <property type="entry name" value="MFS_MefA_like"/>
    <property type="match status" value="1"/>
</dbReference>
<dbReference type="OrthoDB" id="7283966at2"/>
<feature type="domain" description="Major facilitator superfamily (MFS) profile" evidence="8">
    <location>
        <begin position="1"/>
        <end position="393"/>
    </location>
</feature>
<dbReference type="InterPro" id="IPR036259">
    <property type="entry name" value="MFS_trans_sf"/>
</dbReference>
<evidence type="ECO:0000256" key="7">
    <source>
        <dbReference type="SAM" id="Phobius"/>
    </source>
</evidence>
<dbReference type="GO" id="GO:0022857">
    <property type="term" value="F:transmembrane transporter activity"/>
    <property type="evidence" value="ECO:0007669"/>
    <property type="project" value="InterPro"/>
</dbReference>
<dbReference type="RefSeq" id="WP_088527049.1">
    <property type="nucleotide sequence ID" value="NZ_NGUO01000006.1"/>
</dbReference>
<keyword evidence="2" id="KW-0813">Transport</keyword>
<keyword evidence="5 7" id="KW-1133">Transmembrane helix</keyword>
<evidence type="ECO:0000256" key="4">
    <source>
        <dbReference type="ARBA" id="ARBA00022692"/>
    </source>
</evidence>
<protein>
    <submittedName>
        <fullName evidence="9">MFS transporter</fullName>
    </submittedName>
</protein>
<dbReference type="Gene3D" id="1.20.1250.20">
    <property type="entry name" value="MFS general substrate transporter like domains"/>
    <property type="match status" value="1"/>
</dbReference>
<dbReference type="PANTHER" id="PTHR23513:SF9">
    <property type="entry name" value="ENTEROBACTIN EXPORTER ENTS"/>
    <property type="match status" value="1"/>
</dbReference>
<keyword evidence="10" id="KW-1185">Reference proteome</keyword>
<dbReference type="GO" id="GO:0005886">
    <property type="term" value="C:plasma membrane"/>
    <property type="evidence" value="ECO:0007669"/>
    <property type="project" value="UniProtKB-SubCell"/>
</dbReference>
<name>A0A254PZQ8_9BURK</name>
<feature type="transmembrane region" description="Helical" evidence="7">
    <location>
        <begin position="252"/>
        <end position="270"/>
    </location>
</feature>
<keyword evidence="4 7" id="KW-0812">Transmembrane</keyword>
<accession>A0A254PZQ8</accession>
<evidence type="ECO:0000256" key="5">
    <source>
        <dbReference type="ARBA" id="ARBA00022989"/>
    </source>
</evidence>
<feature type="transmembrane region" description="Helical" evidence="7">
    <location>
        <begin position="71"/>
        <end position="92"/>
    </location>
</feature>
<feature type="transmembrane region" description="Helical" evidence="7">
    <location>
        <begin position="360"/>
        <end position="386"/>
    </location>
</feature>
<evidence type="ECO:0000313" key="9">
    <source>
        <dbReference type="EMBL" id="OWS72015.1"/>
    </source>
</evidence>